<keyword evidence="6" id="KW-1185">Reference proteome</keyword>
<dbReference type="SMART" id="SM00382">
    <property type="entry name" value="AAA"/>
    <property type="match status" value="1"/>
</dbReference>
<dbReference type="PANTHER" id="PTHR45772">
    <property type="entry name" value="CONSERVED COMPONENT OF ABC TRANSPORTER FOR NATURAL AMINO ACIDS-RELATED"/>
    <property type="match status" value="1"/>
</dbReference>
<dbReference type="GO" id="GO:0016887">
    <property type="term" value="F:ATP hydrolysis activity"/>
    <property type="evidence" value="ECO:0007669"/>
    <property type="project" value="InterPro"/>
</dbReference>
<gene>
    <name evidence="5" type="ORF">HPTL_0055</name>
</gene>
<dbReference type="EMBL" id="AP018558">
    <property type="protein sequence ID" value="BBD76325.1"/>
    <property type="molecule type" value="Genomic_DNA"/>
</dbReference>
<dbReference type="Gene3D" id="3.40.50.300">
    <property type="entry name" value="P-loop containing nucleotide triphosphate hydrolases"/>
    <property type="match status" value="1"/>
</dbReference>
<evidence type="ECO:0000313" key="6">
    <source>
        <dbReference type="Proteomes" id="UP000262004"/>
    </source>
</evidence>
<reference evidence="5 6" key="1">
    <citation type="submission" date="2018-04" db="EMBL/GenBank/DDBJ databases">
        <title>Complete genome sequence of Hydrogenophilus thermoluteolus TH-1.</title>
        <authorList>
            <person name="Arai H."/>
        </authorList>
    </citation>
    <scope>NUCLEOTIDE SEQUENCE [LARGE SCALE GENOMIC DNA]</scope>
    <source>
        <strain evidence="5 6">TH-1</strain>
    </source>
</reference>
<dbReference type="Proteomes" id="UP000262004">
    <property type="component" value="Chromosome"/>
</dbReference>
<dbReference type="GO" id="GO:0015808">
    <property type="term" value="P:L-alanine transport"/>
    <property type="evidence" value="ECO:0007669"/>
    <property type="project" value="TreeGrafter"/>
</dbReference>
<dbReference type="PROSITE" id="PS50893">
    <property type="entry name" value="ABC_TRANSPORTER_2"/>
    <property type="match status" value="1"/>
</dbReference>
<dbReference type="GO" id="GO:1903805">
    <property type="term" value="P:L-valine import across plasma membrane"/>
    <property type="evidence" value="ECO:0007669"/>
    <property type="project" value="TreeGrafter"/>
</dbReference>
<protein>
    <submittedName>
        <fullName evidence="5">ABC transporter ATP-binding protein</fullName>
    </submittedName>
</protein>
<dbReference type="RefSeq" id="WP_197713712.1">
    <property type="nucleotide sequence ID" value="NZ_AP018558.1"/>
</dbReference>
<proteinExistence type="predicted"/>
<dbReference type="GO" id="GO:0005304">
    <property type="term" value="F:L-valine transmembrane transporter activity"/>
    <property type="evidence" value="ECO:0007669"/>
    <property type="project" value="TreeGrafter"/>
</dbReference>
<sequence>MLLEVDAVTKRYGALIVTDCVRFTVPKGQAVGIIGPNGAGKTTLLNLISGTVQPDSGRILLNGLDITYLPGSFRCRAGIGRTYQIPHPFSGMTVFENVLVAAIFGAGLSQTQASRKALSVLEATDLLHRANELAGSLRLLDRKRLELARALATDPQLLLLDEIGGGLTEHELHALVALIQTIRSSGVTILWIEHIVHALISVVDRLIAVDFGRVIADGNPEAVMSNSEVQAVYVGIDVDEIAR</sequence>
<keyword evidence="3 5" id="KW-0067">ATP-binding</keyword>
<evidence type="ECO:0000256" key="2">
    <source>
        <dbReference type="ARBA" id="ARBA00022741"/>
    </source>
</evidence>
<keyword evidence="1" id="KW-0813">Transport</keyword>
<dbReference type="GO" id="GO:0015188">
    <property type="term" value="F:L-isoleucine transmembrane transporter activity"/>
    <property type="evidence" value="ECO:0007669"/>
    <property type="project" value="TreeGrafter"/>
</dbReference>
<evidence type="ECO:0000256" key="3">
    <source>
        <dbReference type="ARBA" id="ARBA00022840"/>
    </source>
</evidence>
<feature type="domain" description="ABC transporter" evidence="4">
    <location>
        <begin position="3"/>
        <end position="236"/>
    </location>
</feature>
<name>A0A2Z6DV64_HYDTE</name>
<dbReference type="GO" id="GO:1903806">
    <property type="term" value="P:L-isoleucine import across plasma membrane"/>
    <property type="evidence" value="ECO:0007669"/>
    <property type="project" value="TreeGrafter"/>
</dbReference>
<keyword evidence="2" id="KW-0547">Nucleotide-binding</keyword>
<organism evidence="5 6">
    <name type="scientific">Hydrogenophilus thermoluteolus</name>
    <name type="common">Pseudomonas hydrogenothermophila</name>
    <dbReference type="NCBI Taxonomy" id="297"/>
    <lineage>
        <taxon>Bacteria</taxon>
        <taxon>Pseudomonadati</taxon>
        <taxon>Pseudomonadota</taxon>
        <taxon>Hydrogenophilia</taxon>
        <taxon>Hydrogenophilales</taxon>
        <taxon>Hydrogenophilaceae</taxon>
        <taxon>Hydrogenophilus</taxon>
    </lineage>
</organism>
<dbReference type="KEGG" id="htl:HPTL_0055"/>
<evidence type="ECO:0000256" key="1">
    <source>
        <dbReference type="ARBA" id="ARBA00022448"/>
    </source>
</evidence>
<dbReference type="InterPro" id="IPR003439">
    <property type="entry name" value="ABC_transporter-like_ATP-bd"/>
</dbReference>
<dbReference type="InterPro" id="IPR003593">
    <property type="entry name" value="AAA+_ATPase"/>
</dbReference>
<dbReference type="GO" id="GO:0042941">
    <property type="term" value="P:D-alanine transmembrane transport"/>
    <property type="evidence" value="ECO:0007669"/>
    <property type="project" value="TreeGrafter"/>
</dbReference>
<dbReference type="InterPro" id="IPR051120">
    <property type="entry name" value="ABC_AA/LPS_Transport"/>
</dbReference>
<dbReference type="GO" id="GO:0015192">
    <property type="term" value="F:L-phenylalanine transmembrane transporter activity"/>
    <property type="evidence" value="ECO:0007669"/>
    <property type="project" value="TreeGrafter"/>
</dbReference>
<dbReference type="Pfam" id="PF00005">
    <property type="entry name" value="ABC_tran"/>
    <property type="match status" value="1"/>
</dbReference>
<evidence type="ECO:0000313" key="5">
    <source>
        <dbReference type="EMBL" id="BBD76325.1"/>
    </source>
</evidence>
<dbReference type="InterPro" id="IPR027417">
    <property type="entry name" value="P-loop_NTPase"/>
</dbReference>
<dbReference type="AlphaFoldDB" id="A0A2Z6DV64"/>
<evidence type="ECO:0000259" key="4">
    <source>
        <dbReference type="PROSITE" id="PS50893"/>
    </source>
</evidence>
<accession>A0A2Z6DV64</accession>
<dbReference type="GO" id="GO:0005524">
    <property type="term" value="F:ATP binding"/>
    <property type="evidence" value="ECO:0007669"/>
    <property type="project" value="UniProtKB-KW"/>
</dbReference>
<dbReference type="PANTHER" id="PTHR45772:SF7">
    <property type="entry name" value="AMINO ACID ABC TRANSPORTER ATP-BINDING PROTEIN"/>
    <property type="match status" value="1"/>
</dbReference>
<dbReference type="GO" id="GO:0005886">
    <property type="term" value="C:plasma membrane"/>
    <property type="evidence" value="ECO:0007669"/>
    <property type="project" value="TreeGrafter"/>
</dbReference>
<dbReference type="SUPFAM" id="SSF52540">
    <property type="entry name" value="P-loop containing nucleoside triphosphate hydrolases"/>
    <property type="match status" value="1"/>
</dbReference>
<dbReference type="CDD" id="cd03219">
    <property type="entry name" value="ABC_Mj1267_LivG_branched"/>
    <property type="match status" value="1"/>
</dbReference>